<accession>A0A3D9KZ40</accession>
<evidence type="ECO:0000256" key="1">
    <source>
        <dbReference type="SAM" id="Phobius"/>
    </source>
</evidence>
<gene>
    <name evidence="2" type="ORF">C7460_12284</name>
</gene>
<dbReference type="EMBL" id="QREG01000022">
    <property type="protein sequence ID" value="RED94143.1"/>
    <property type="molecule type" value="Genomic_DNA"/>
</dbReference>
<keyword evidence="1" id="KW-1133">Transmembrane helix</keyword>
<evidence type="ECO:0000313" key="2">
    <source>
        <dbReference type="EMBL" id="RED94143.1"/>
    </source>
</evidence>
<organism evidence="2 3">
    <name type="scientific">Marinoscillum furvescens DSM 4134</name>
    <dbReference type="NCBI Taxonomy" id="1122208"/>
    <lineage>
        <taxon>Bacteria</taxon>
        <taxon>Pseudomonadati</taxon>
        <taxon>Bacteroidota</taxon>
        <taxon>Cytophagia</taxon>
        <taxon>Cytophagales</taxon>
        <taxon>Reichenbachiellaceae</taxon>
        <taxon>Marinoscillum</taxon>
    </lineage>
</organism>
<protein>
    <submittedName>
        <fullName evidence="2">Uncharacterized protein</fullName>
    </submittedName>
</protein>
<keyword evidence="3" id="KW-1185">Reference proteome</keyword>
<keyword evidence="1" id="KW-0812">Transmembrane</keyword>
<proteinExistence type="predicted"/>
<dbReference type="AlphaFoldDB" id="A0A3D9KZ40"/>
<sequence>MIATVIKYPKDVGNGVLGFLFWPFERLFGLITIILLPIGLLILYVEGKLGKKFFSKYINKVSGQKVYKTTSRKPLNFPKFKKYIVVNSTHADLTDQIHEANETCQEVDISGMNIWRTENYSVVELPNIGFFGYNLLVQWLTNELKSNEVYGFSSNGRTRFFTQNDPNGDNNMKGLTNTGKAFWLDMYEDLDQKQFLRLNNDIEFDTELTAESLELMVKNAI</sequence>
<comment type="caution">
    <text evidence="2">The sequence shown here is derived from an EMBL/GenBank/DDBJ whole genome shotgun (WGS) entry which is preliminary data.</text>
</comment>
<evidence type="ECO:0000313" key="3">
    <source>
        <dbReference type="Proteomes" id="UP000256779"/>
    </source>
</evidence>
<keyword evidence="1" id="KW-0472">Membrane</keyword>
<name>A0A3D9KZ40_MARFU</name>
<dbReference type="Proteomes" id="UP000256779">
    <property type="component" value="Unassembled WGS sequence"/>
</dbReference>
<feature type="transmembrane region" description="Helical" evidence="1">
    <location>
        <begin position="27"/>
        <end position="45"/>
    </location>
</feature>
<reference evidence="2 3" key="1">
    <citation type="submission" date="2018-07" db="EMBL/GenBank/DDBJ databases">
        <title>Genomic Encyclopedia of Type Strains, Phase IV (KMG-IV): sequencing the most valuable type-strain genomes for metagenomic binning, comparative biology and taxonomic classification.</title>
        <authorList>
            <person name="Goeker M."/>
        </authorList>
    </citation>
    <scope>NUCLEOTIDE SEQUENCE [LARGE SCALE GENOMIC DNA]</scope>
    <source>
        <strain evidence="2 3">DSM 4134</strain>
    </source>
</reference>